<dbReference type="InterPro" id="IPR001878">
    <property type="entry name" value="Znf_CCHC"/>
</dbReference>
<keyword evidence="2" id="KW-0597">Phosphoprotein</keyword>
<dbReference type="PANTHER" id="PTHR48038">
    <property type="entry name" value="RIBONUCLEOPROTEIN RB97D"/>
    <property type="match status" value="1"/>
</dbReference>
<evidence type="ECO:0000256" key="3">
    <source>
        <dbReference type="ARBA" id="ARBA00022664"/>
    </source>
</evidence>
<evidence type="ECO:0000256" key="12">
    <source>
        <dbReference type="PROSITE-ProRule" id="PRU00176"/>
    </source>
</evidence>
<feature type="compositionally biased region" description="Basic residues" evidence="13">
    <location>
        <begin position="218"/>
        <end position="232"/>
    </location>
</feature>
<sequence length="351" mass="39463">MTFGGDVTYPNPDSKFFKTESIPLSLCVSEALLGLNRNLGLFYQSSLKMPRYDDRYGNTRLYVGRLASRTRSRDLERLFSRYGRVRDVDMKREFAFVEFSDPRDADDARYSLDGREFDGTRLIVEFAKGGPRGSREYLGRGPTPGSGRCFNCGIDGHWARDCKAGDWKNKCYRCGERGHIERQCKNSPKELRRGRSRSPGSRSPRRGRSRSPSYSRSRSYRSVRSPVRRGRSRSLDRYDRSPSPPYRKSPPPSKGRKHSLTPDEGSPRGRGSPSPRNGRLSTERDGSDYSPRGNSRSPVSPIGKSRSPSSPGRDSPSVGKYPSPSEANGRSPSPRDDRSPVDYEDGRSPSP</sequence>
<keyword evidence="17" id="KW-1185">Reference proteome</keyword>
<dbReference type="GO" id="GO:0000398">
    <property type="term" value="P:mRNA splicing, via spliceosome"/>
    <property type="evidence" value="ECO:0007669"/>
    <property type="project" value="UniProtKB-ARBA"/>
</dbReference>
<reference evidence="16 17" key="1">
    <citation type="journal article" date="2022" name="G3 (Bethesda)">
        <title>Whole-genome sequence and methylome profiling of the almond [Prunus dulcis (Mill.) D.A. Webb] cultivar 'Nonpareil'.</title>
        <authorList>
            <person name="D'Amico-Willman K.M."/>
            <person name="Ouma W.Z."/>
            <person name="Meulia T."/>
            <person name="Sideli G.M."/>
            <person name="Gradziel T.M."/>
            <person name="Fresnedo-Ramirez J."/>
        </authorList>
    </citation>
    <scope>NUCLEOTIDE SEQUENCE [LARGE SCALE GENOMIC DNA]</scope>
    <source>
        <strain evidence="16">Clone GOH B32 T37-40</strain>
    </source>
</reference>
<dbReference type="Proteomes" id="UP001054821">
    <property type="component" value="Chromosome 6"/>
</dbReference>
<keyword evidence="5" id="KW-0508">mRNA splicing</keyword>
<proteinExistence type="inferred from homology"/>
<evidence type="ECO:0000259" key="15">
    <source>
        <dbReference type="PROSITE" id="PS50158"/>
    </source>
</evidence>
<protein>
    <submittedName>
        <fullName evidence="16">Uncharacterized protein</fullName>
    </submittedName>
</protein>
<evidence type="ECO:0000256" key="2">
    <source>
        <dbReference type="ARBA" id="ARBA00022553"/>
    </source>
</evidence>
<comment type="subcellular location">
    <subcellularLocation>
        <location evidence="1">Nucleus</location>
    </subcellularLocation>
</comment>
<keyword evidence="4" id="KW-0479">Metal-binding</keyword>
<dbReference type="InterPro" id="IPR036875">
    <property type="entry name" value="Znf_CCHC_sf"/>
</dbReference>
<evidence type="ECO:0000256" key="5">
    <source>
        <dbReference type="ARBA" id="ARBA00022728"/>
    </source>
</evidence>
<dbReference type="Gene3D" id="4.10.60.10">
    <property type="entry name" value="Zinc finger, CCHC-type"/>
    <property type="match status" value="1"/>
</dbReference>
<dbReference type="PROSITE" id="PS50158">
    <property type="entry name" value="ZF_CCHC"/>
    <property type="match status" value="2"/>
</dbReference>
<keyword evidence="7 11" id="KW-0863">Zinc-finger</keyword>
<gene>
    <name evidence="16" type="ORF">L3X38_034585</name>
</gene>
<feature type="domain" description="RRM" evidence="14">
    <location>
        <begin position="59"/>
        <end position="129"/>
    </location>
</feature>
<feature type="compositionally biased region" description="Basic and acidic residues" evidence="13">
    <location>
        <begin position="333"/>
        <end position="351"/>
    </location>
</feature>
<dbReference type="InterPro" id="IPR000504">
    <property type="entry name" value="RRM_dom"/>
</dbReference>
<dbReference type="PANTHER" id="PTHR48038:SF1">
    <property type="entry name" value="RIBONUCLEOPROTEIN RB97D"/>
    <property type="match status" value="1"/>
</dbReference>
<comment type="similarity">
    <text evidence="10">Belongs to the splicing factor SR family. RS2Z subfamily.</text>
</comment>
<dbReference type="SUPFAM" id="SSF57756">
    <property type="entry name" value="Retrovirus zinc finger-like domains"/>
    <property type="match status" value="1"/>
</dbReference>
<feature type="domain" description="CCHC-type" evidence="15">
    <location>
        <begin position="170"/>
        <end position="186"/>
    </location>
</feature>
<dbReference type="InterPro" id="IPR012677">
    <property type="entry name" value="Nucleotide-bd_a/b_plait_sf"/>
</dbReference>
<evidence type="ECO:0000256" key="7">
    <source>
        <dbReference type="ARBA" id="ARBA00022771"/>
    </source>
</evidence>
<accession>A0AAD4VJ56</accession>
<dbReference type="GO" id="GO:0005681">
    <property type="term" value="C:spliceosomal complex"/>
    <property type="evidence" value="ECO:0007669"/>
    <property type="project" value="UniProtKB-KW"/>
</dbReference>
<keyword evidence="6" id="KW-0677">Repeat</keyword>
<dbReference type="AlphaFoldDB" id="A0AAD4VJ56"/>
<dbReference type="SUPFAM" id="SSF54928">
    <property type="entry name" value="RNA-binding domain, RBD"/>
    <property type="match status" value="1"/>
</dbReference>
<keyword evidence="8" id="KW-0862">Zinc</keyword>
<evidence type="ECO:0000256" key="11">
    <source>
        <dbReference type="PROSITE-ProRule" id="PRU00047"/>
    </source>
</evidence>
<evidence type="ECO:0000256" key="13">
    <source>
        <dbReference type="SAM" id="MobiDB-lite"/>
    </source>
</evidence>
<evidence type="ECO:0000313" key="17">
    <source>
        <dbReference type="Proteomes" id="UP001054821"/>
    </source>
</evidence>
<evidence type="ECO:0000313" key="16">
    <source>
        <dbReference type="EMBL" id="KAI5325511.1"/>
    </source>
</evidence>
<dbReference type="FunFam" id="3.30.70.330:FF:000272">
    <property type="entry name" value="Serine/arginine-rich splicing factor RS2Z32"/>
    <property type="match status" value="1"/>
</dbReference>
<keyword evidence="3" id="KW-0507">mRNA processing</keyword>
<dbReference type="FunFam" id="4.10.60.10:FF:000003">
    <property type="entry name" value="serine/arginine-rich splicing factor RS2Z32-like isoform X1"/>
    <property type="match status" value="1"/>
</dbReference>
<keyword evidence="5" id="KW-0747">Spliceosome</keyword>
<dbReference type="Gene3D" id="3.30.70.330">
    <property type="match status" value="1"/>
</dbReference>
<feature type="region of interest" description="Disordered" evidence="13">
    <location>
        <begin position="185"/>
        <end position="351"/>
    </location>
</feature>
<dbReference type="GO" id="GO:0003729">
    <property type="term" value="F:mRNA binding"/>
    <property type="evidence" value="ECO:0007669"/>
    <property type="project" value="UniProtKB-ARBA"/>
</dbReference>
<dbReference type="InterPro" id="IPR035979">
    <property type="entry name" value="RBD_domain_sf"/>
</dbReference>
<name>A0AAD4VJ56_PRUDU</name>
<keyword evidence="12" id="KW-0694">RNA-binding</keyword>
<feature type="compositionally biased region" description="Low complexity" evidence="13">
    <location>
        <begin position="300"/>
        <end position="317"/>
    </location>
</feature>
<dbReference type="SMART" id="SM00343">
    <property type="entry name" value="ZnF_C2HC"/>
    <property type="match status" value="2"/>
</dbReference>
<dbReference type="GO" id="GO:0008270">
    <property type="term" value="F:zinc ion binding"/>
    <property type="evidence" value="ECO:0007669"/>
    <property type="project" value="UniProtKB-KW"/>
</dbReference>
<keyword evidence="9" id="KW-0539">Nucleus</keyword>
<comment type="caution">
    <text evidence="16">The sequence shown here is derived from an EMBL/GenBank/DDBJ whole genome shotgun (WGS) entry which is preliminary data.</text>
</comment>
<dbReference type="Pfam" id="PF00098">
    <property type="entry name" value="zf-CCHC"/>
    <property type="match status" value="2"/>
</dbReference>
<evidence type="ECO:0000256" key="1">
    <source>
        <dbReference type="ARBA" id="ARBA00004123"/>
    </source>
</evidence>
<dbReference type="PROSITE" id="PS50102">
    <property type="entry name" value="RRM"/>
    <property type="match status" value="1"/>
</dbReference>
<evidence type="ECO:0000256" key="9">
    <source>
        <dbReference type="ARBA" id="ARBA00023242"/>
    </source>
</evidence>
<feature type="compositionally biased region" description="Pro residues" evidence="13">
    <location>
        <begin position="242"/>
        <end position="253"/>
    </location>
</feature>
<evidence type="ECO:0000256" key="10">
    <source>
        <dbReference type="ARBA" id="ARBA00061281"/>
    </source>
</evidence>
<evidence type="ECO:0000256" key="4">
    <source>
        <dbReference type="ARBA" id="ARBA00022723"/>
    </source>
</evidence>
<feature type="domain" description="CCHC-type" evidence="15">
    <location>
        <begin position="148"/>
        <end position="163"/>
    </location>
</feature>
<dbReference type="EMBL" id="JAJFAZ020000006">
    <property type="protein sequence ID" value="KAI5325511.1"/>
    <property type="molecule type" value="Genomic_DNA"/>
</dbReference>
<evidence type="ECO:0000259" key="14">
    <source>
        <dbReference type="PROSITE" id="PS50102"/>
    </source>
</evidence>
<evidence type="ECO:0000256" key="6">
    <source>
        <dbReference type="ARBA" id="ARBA00022737"/>
    </source>
</evidence>
<organism evidence="16 17">
    <name type="scientific">Prunus dulcis</name>
    <name type="common">Almond</name>
    <name type="synonym">Amygdalus dulcis</name>
    <dbReference type="NCBI Taxonomy" id="3755"/>
    <lineage>
        <taxon>Eukaryota</taxon>
        <taxon>Viridiplantae</taxon>
        <taxon>Streptophyta</taxon>
        <taxon>Embryophyta</taxon>
        <taxon>Tracheophyta</taxon>
        <taxon>Spermatophyta</taxon>
        <taxon>Magnoliopsida</taxon>
        <taxon>eudicotyledons</taxon>
        <taxon>Gunneridae</taxon>
        <taxon>Pentapetalae</taxon>
        <taxon>rosids</taxon>
        <taxon>fabids</taxon>
        <taxon>Rosales</taxon>
        <taxon>Rosaceae</taxon>
        <taxon>Amygdaloideae</taxon>
        <taxon>Amygdaleae</taxon>
        <taxon>Prunus</taxon>
    </lineage>
</organism>
<dbReference type="SMART" id="SM00360">
    <property type="entry name" value="RRM"/>
    <property type="match status" value="1"/>
</dbReference>
<evidence type="ECO:0000256" key="8">
    <source>
        <dbReference type="ARBA" id="ARBA00022833"/>
    </source>
</evidence>
<dbReference type="Pfam" id="PF00076">
    <property type="entry name" value="RRM_1"/>
    <property type="match status" value="1"/>
</dbReference>